<feature type="non-terminal residue" evidence="2">
    <location>
        <position position="245"/>
    </location>
</feature>
<gene>
    <name evidence="2" type="ORF">S01H1_28400</name>
</gene>
<dbReference type="Pfam" id="PF08800">
    <property type="entry name" value="BT4734-like_N"/>
    <property type="match status" value="1"/>
</dbReference>
<comment type="caution">
    <text evidence="2">The sequence shown here is derived from an EMBL/GenBank/DDBJ whole genome shotgun (WGS) entry which is preliminary data.</text>
</comment>
<dbReference type="EMBL" id="BARS01017355">
    <property type="protein sequence ID" value="GAF96965.1"/>
    <property type="molecule type" value="Genomic_DNA"/>
</dbReference>
<organism evidence="2">
    <name type="scientific">marine sediment metagenome</name>
    <dbReference type="NCBI Taxonomy" id="412755"/>
    <lineage>
        <taxon>unclassified sequences</taxon>
        <taxon>metagenomes</taxon>
        <taxon>ecological metagenomes</taxon>
    </lineage>
</organism>
<reference evidence="2" key="1">
    <citation type="journal article" date="2014" name="Front. Microbiol.">
        <title>High frequency of phylogenetically diverse reductive dehalogenase-homologous genes in deep subseafloor sedimentary metagenomes.</title>
        <authorList>
            <person name="Kawai M."/>
            <person name="Futagami T."/>
            <person name="Toyoda A."/>
            <person name="Takaki Y."/>
            <person name="Nishi S."/>
            <person name="Hori S."/>
            <person name="Arai W."/>
            <person name="Tsubouchi T."/>
            <person name="Morono Y."/>
            <person name="Uchiyama I."/>
            <person name="Ito T."/>
            <person name="Fujiyama A."/>
            <person name="Inagaki F."/>
            <person name="Takami H."/>
        </authorList>
    </citation>
    <scope>NUCLEOTIDE SEQUENCE</scope>
    <source>
        <strain evidence="2">Expedition CK06-06</strain>
    </source>
</reference>
<dbReference type="AlphaFoldDB" id="X0V8L5"/>
<sequence length="245" mass="28218">MICLDFDDVKPEPDEFTYAQWVSPSGTGVKRLVKIKDGTKHDAHVLALMEDYPEADKACKDVSRVCYESFDPDLYVNDRATVYGKQVQINEYTQKVVETDTEKIFEYIKTWLDKKGEYFYEGQRNNYLNKIAYACNCFGIAKDDARAMILYNFVNAASGFTVSEMDNVLNSAYKDVSVHGSAKFENEETTHEKQILNYGGYRKDVIYLRDIADEIKKLNAEGVVKGETTYFPEIDGHFRWMRGEL</sequence>
<proteinExistence type="predicted"/>
<evidence type="ECO:0000259" key="1">
    <source>
        <dbReference type="Pfam" id="PF08800"/>
    </source>
</evidence>
<dbReference type="InterPro" id="IPR014907">
    <property type="entry name" value="BT4734-like_N"/>
</dbReference>
<name>X0V8L5_9ZZZZ</name>
<feature type="domain" description="BT4734-like N-terminal" evidence="1">
    <location>
        <begin position="14"/>
        <end position="75"/>
    </location>
</feature>
<protein>
    <recommendedName>
        <fullName evidence="1">BT4734-like N-terminal domain-containing protein</fullName>
    </recommendedName>
</protein>
<accession>X0V8L5</accession>
<evidence type="ECO:0000313" key="2">
    <source>
        <dbReference type="EMBL" id="GAF96965.1"/>
    </source>
</evidence>